<dbReference type="PANTHER" id="PTHR30006:SF25">
    <property type="entry name" value="PHOSPHOGLYCERATE TRANSPORT REGULATORY PROTEIN PGTC"/>
    <property type="match status" value="1"/>
</dbReference>
<keyword evidence="1 2" id="KW-0732">Signal</keyword>
<dbReference type="EMBL" id="CP021331">
    <property type="protein sequence ID" value="AVX06059.1"/>
    <property type="molecule type" value="Genomic_DNA"/>
</dbReference>
<evidence type="ECO:0000256" key="2">
    <source>
        <dbReference type="SAM" id="SignalP"/>
    </source>
</evidence>
<dbReference type="Pfam" id="PF13531">
    <property type="entry name" value="SBP_bac_11"/>
    <property type="match status" value="1"/>
</dbReference>
<organism evidence="3 4">
    <name type="scientific">Maritalea myrionectae</name>
    <dbReference type="NCBI Taxonomy" id="454601"/>
    <lineage>
        <taxon>Bacteria</taxon>
        <taxon>Pseudomonadati</taxon>
        <taxon>Pseudomonadota</taxon>
        <taxon>Alphaproteobacteria</taxon>
        <taxon>Hyphomicrobiales</taxon>
        <taxon>Devosiaceae</taxon>
        <taxon>Maritalea</taxon>
    </lineage>
</organism>
<feature type="signal peptide" evidence="2">
    <location>
        <begin position="1"/>
        <end position="22"/>
    </location>
</feature>
<dbReference type="SUPFAM" id="SSF53850">
    <property type="entry name" value="Periplasmic binding protein-like II"/>
    <property type="match status" value="1"/>
</dbReference>
<dbReference type="KEGG" id="mmyr:MXMO3_03556"/>
<geneLocation type="plasmid" evidence="4">
    <name>phl2708x3</name>
</geneLocation>
<evidence type="ECO:0000313" key="4">
    <source>
        <dbReference type="Proteomes" id="UP000258927"/>
    </source>
</evidence>
<dbReference type="RefSeq" id="WP_117397006.1">
    <property type="nucleotide sequence ID" value="NZ_CP021331.1"/>
</dbReference>
<gene>
    <name evidence="3" type="ORF">MXMO3_03556</name>
</gene>
<dbReference type="AlphaFoldDB" id="A0A2R4MJA2"/>
<keyword evidence="3" id="KW-0614">Plasmid</keyword>
<dbReference type="Proteomes" id="UP000258927">
    <property type="component" value="Plasmid pHL2708X3"/>
</dbReference>
<keyword evidence="4" id="KW-1185">Reference proteome</keyword>
<name>A0A2R4MJA2_9HYPH</name>
<protein>
    <submittedName>
        <fullName evidence="3">Uncharacterized protein</fullName>
    </submittedName>
</protein>
<sequence length="343" mass="38854">MKNWLIGILSLVLLAVSTIARANDDHVLNIYSATDTAAFERVIDVFEQLNPSIAVRYHEYNTRELYERLLVNQDGADVVISSAMDLQVDLVNRGLAVRFIPNEGKDLPAWSQWLGSLYGFTFEPVAMVYNRKAFNTLELPETRSKLATIIRDHPFQFRHRIGTYDIEKSGVGYLFATQDVQRGYLFSRLVETFGRAKSRLYCCTSEMIEKIGEGELLIGYNILGSYAHGAAVKDDRIGIKLFSDYSLVMTRTAFVLENAKNKVAAKRFVAFLLSNEGQKVIANNSTLIPLREEARTVQIQALLSSSRALLPIRLGPNLLTYLDDIKRRRFINEWRATLNASDD</sequence>
<evidence type="ECO:0000256" key="1">
    <source>
        <dbReference type="ARBA" id="ARBA00022729"/>
    </source>
</evidence>
<dbReference type="PANTHER" id="PTHR30006">
    <property type="entry name" value="THIAMINE-BINDING PERIPLASMIC PROTEIN-RELATED"/>
    <property type="match status" value="1"/>
</dbReference>
<feature type="chain" id="PRO_5015333084" evidence="2">
    <location>
        <begin position="23"/>
        <end position="343"/>
    </location>
</feature>
<evidence type="ECO:0000313" key="3">
    <source>
        <dbReference type="EMBL" id="AVX06059.1"/>
    </source>
</evidence>
<accession>A0A2R4MJA2</accession>
<reference evidence="3 4" key="1">
    <citation type="submission" date="2017-05" db="EMBL/GenBank/DDBJ databases">
        <title>Genome Analysis of Maritalea myrionectae HL2708#5.</title>
        <authorList>
            <consortium name="Cotde Inc.-PKNU"/>
            <person name="Jang D."/>
            <person name="Oh H.-M."/>
        </authorList>
    </citation>
    <scope>NUCLEOTIDE SEQUENCE [LARGE SCALE GENOMIC DNA]</scope>
    <source>
        <strain evidence="3 4">HL2708#5</strain>
        <plasmid evidence="4">phl2708x3</plasmid>
    </source>
</reference>
<dbReference type="GO" id="GO:0030288">
    <property type="term" value="C:outer membrane-bounded periplasmic space"/>
    <property type="evidence" value="ECO:0007669"/>
    <property type="project" value="TreeGrafter"/>
</dbReference>
<proteinExistence type="predicted"/>
<dbReference type="Gene3D" id="3.40.190.10">
    <property type="entry name" value="Periplasmic binding protein-like II"/>
    <property type="match status" value="2"/>
</dbReference>